<feature type="region of interest" description="Disordered" evidence="1">
    <location>
        <begin position="211"/>
        <end position="231"/>
    </location>
</feature>
<evidence type="ECO:0000313" key="3">
    <source>
        <dbReference type="Proteomes" id="UP000001628"/>
    </source>
</evidence>
<dbReference type="VEuPathDB" id="FungiDB:PADG_02581"/>
<dbReference type="KEGG" id="pbn:PADG_02581"/>
<feature type="compositionally biased region" description="Basic and acidic residues" evidence="1">
    <location>
        <begin position="53"/>
        <end position="69"/>
    </location>
</feature>
<dbReference type="HOGENOM" id="CLU_033724_0_0_1"/>
<dbReference type="GeneID" id="22582037"/>
<proteinExistence type="predicted"/>
<name>C1G5X6_PARBD</name>
<dbReference type="PANTHER" id="PTHR43628:SF1">
    <property type="entry name" value="CHITIN SYNTHASE REGULATORY FACTOR 2-RELATED"/>
    <property type="match status" value="1"/>
</dbReference>
<evidence type="ECO:0008006" key="4">
    <source>
        <dbReference type="Google" id="ProtNLM"/>
    </source>
</evidence>
<dbReference type="eggNOG" id="ENOG502R38G">
    <property type="taxonomic scope" value="Eukaryota"/>
</dbReference>
<dbReference type="OrthoDB" id="2148946at2759"/>
<keyword evidence="3" id="KW-1185">Reference proteome</keyword>
<feature type="compositionally biased region" description="Basic residues" evidence="1">
    <location>
        <begin position="115"/>
        <end position="126"/>
    </location>
</feature>
<dbReference type="InterPro" id="IPR006597">
    <property type="entry name" value="Sel1-like"/>
</dbReference>
<dbReference type="SMART" id="SM00671">
    <property type="entry name" value="SEL1"/>
    <property type="match status" value="2"/>
</dbReference>
<protein>
    <recommendedName>
        <fullName evidence="4">Cell cycle inhibitor Nif1</fullName>
    </recommendedName>
</protein>
<dbReference type="Gene3D" id="1.25.40.10">
    <property type="entry name" value="Tetratricopeptide repeat domain"/>
    <property type="match status" value="1"/>
</dbReference>
<dbReference type="GO" id="GO:0032153">
    <property type="term" value="C:cell division site"/>
    <property type="evidence" value="ECO:0007669"/>
    <property type="project" value="TreeGrafter"/>
</dbReference>
<dbReference type="PANTHER" id="PTHR43628">
    <property type="entry name" value="ACTIVATOR OF C KINASE PROTEIN 1-RELATED"/>
    <property type="match status" value="1"/>
</dbReference>
<dbReference type="Pfam" id="PF08238">
    <property type="entry name" value="Sel1"/>
    <property type="match status" value="3"/>
</dbReference>
<evidence type="ECO:0000313" key="2">
    <source>
        <dbReference type="EMBL" id="EEH46483.2"/>
    </source>
</evidence>
<accession>C1G5X6</accession>
<reference evidence="2 3" key="1">
    <citation type="journal article" date="2011" name="PLoS Genet.">
        <title>Comparative genomic analysis of human fungal pathogens causing paracoccidioidomycosis.</title>
        <authorList>
            <person name="Desjardins C.A."/>
            <person name="Champion M.D."/>
            <person name="Holder J.W."/>
            <person name="Muszewska A."/>
            <person name="Goldberg J."/>
            <person name="Bailao A.M."/>
            <person name="Brigido M.M."/>
            <person name="Ferreira M.E."/>
            <person name="Garcia A.M."/>
            <person name="Grynberg M."/>
            <person name="Gujja S."/>
            <person name="Heiman D.I."/>
            <person name="Henn M.R."/>
            <person name="Kodira C.D."/>
            <person name="Leon-Narvaez H."/>
            <person name="Longo L.V."/>
            <person name="Ma L.J."/>
            <person name="Malavazi I."/>
            <person name="Matsuo A.L."/>
            <person name="Morais F.V."/>
            <person name="Pereira M."/>
            <person name="Rodriguez-Brito S."/>
            <person name="Sakthikumar S."/>
            <person name="Salem-Izacc S.M."/>
            <person name="Sykes S.M."/>
            <person name="Teixeira M.M."/>
            <person name="Vallejo M.C."/>
            <person name="Walter M.E."/>
            <person name="Yandava C."/>
            <person name="Young S."/>
            <person name="Zeng Q."/>
            <person name="Zucker J."/>
            <person name="Felipe M.S."/>
            <person name="Goldman G.H."/>
            <person name="Haas B.J."/>
            <person name="McEwen J.G."/>
            <person name="Nino-Vega G."/>
            <person name="Puccia R."/>
            <person name="San-Blas G."/>
            <person name="Soares C.M."/>
            <person name="Birren B.W."/>
            <person name="Cuomo C.A."/>
        </authorList>
    </citation>
    <scope>NUCLEOTIDE SEQUENCE [LARGE SCALE GENOMIC DNA]</scope>
    <source>
        <strain evidence="2 3">Pb18</strain>
    </source>
</reference>
<feature type="compositionally biased region" description="Low complexity" evidence="1">
    <location>
        <begin position="93"/>
        <end position="114"/>
    </location>
</feature>
<feature type="compositionally biased region" description="Polar residues" evidence="1">
    <location>
        <begin position="19"/>
        <end position="28"/>
    </location>
</feature>
<feature type="compositionally biased region" description="Basic and acidic residues" evidence="1">
    <location>
        <begin position="143"/>
        <end position="154"/>
    </location>
</feature>
<dbReference type="GO" id="GO:0010972">
    <property type="term" value="P:negative regulation of G2/M transition of mitotic cell cycle"/>
    <property type="evidence" value="ECO:0007669"/>
    <property type="project" value="TreeGrafter"/>
</dbReference>
<feature type="compositionally biased region" description="Basic and acidic residues" evidence="1">
    <location>
        <begin position="8"/>
        <end position="17"/>
    </location>
</feature>
<feature type="compositionally biased region" description="Polar residues" evidence="1">
    <location>
        <begin position="74"/>
        <end position="83"/>
    </location>
</feature>
<dbReference type="RefSeq" id="XP_010758043.1">
    <property type="nucleotide sequence ID" value="XM_010759741.1"/>
</dbReference>
<sequence>MTLRGFLQKKDRIKDDGISSANSNTQHQRQQHPERSYEQEPFPQAPDPPPPHPEFKFIRTDTVSEERIHPPSLEDTNLQSDPSSHAHPFHPNSQSQSQCQFESQSTTTSSPSTTSRKRFSRFRRHSNVSSAASGENSPNNDRSPSRSEKDERPLSQRLHLNRSSRAASTSSGLLPADLPQIGPDTGDAQELEAQWEKRATVLVQGTLTGIGVRSVSPQPQGDIQQQKEGDESIQEAIRLHETGQLIESTRMFGKLADPNGANNALSQVLYGLALRHGWGCTPNPDKAVTYISAAAANSALIEAEALRAGIKKGGAAKGELVLAIYELANCFRNGWGVAKDSVAARHYYETAANLGDTDAMNEAAWCFLEGFGGKKDRRPCEKEAETQRETQSKAQFSTATLFASGSCAREAESVVDLPLA</sequence>
<dbReference type="InParanoid" id="C1G5X6"/>
<dbReference type="Proteomes" id="UP000001628">
    <property type="component" value="Unassembled WGS sequence"/>
</dbReference>
<dbReference type="AlphaFoldDB" id="C1G5X6"/>
<organism evidence="2 3">
    <name type="scientific">Paracoccidioides brasiliensis (strain Pb18)</name>
    <dbReference type="NCBI Taxonomy" id="502780"/>
    <lineage>
        <taxon>Eukaryota</taxon>
        <taxon>Fungi</taxon>
        <taxon>Dikarya</taxon>
        <taxon>Ascomycota</taxon>
        <taxon>Pezizomycotina</taxon>
        <taxon>Eurotiomycetes</taxon>
        <taxon>Eurotiomycetidae</taxon>
        <taxon>Onygenales</taxon>
        <taxon>Ajellomycetaceae</taxon>
        <taxon>Paracoccidioides</taxon>
    </lineage>
</organism>
<feature type="compositionally biased region" description="Polar residues" evidence="1">
    <location>
        <begin position="215"/>
        <end position="224"/>
    </location>
</feature>
<evidence type="ECO:0000256" key="1">
    <source>
        <dbReference type="SAM" id="MobiDB-lite"/>
    </source>
</evidence>
<feature type="region of interest" description="Disordered" evidence="1">
    <location>
        <begin position="1"/>
        <end position="186"/>
    </location>
</feature>
<dbReference type="OMA" id="WGIKKDP"/>
<gene>
    <name evidence="2" type="ORF">PADG_02581</name>
</gene>
<dbReference type="InterPro" id="IPR011990">
    <property type="entry name" value="TPR-like_helical_dom_sf"/>
</dbReference>
<dbReference type="SUPFAM" id="SSF81901">
    <property type="entry name" value="HCP-like"/>
    <property type="match status" value="1"/>
</dbReference>
<feature type="compositionally biased region" description="Pro residues" evidence="1">
    <location>
        <begin position="43"/>
        <end position="52"/>
    </location>
</feature>
<feature type="compositionally biased region" description="Polar residues" evidence="1">
    <location>
        <begin position="161"/>
        <end position="172"/>
    </location>
</feature>
<dbReference type="InterPro" id="IPR052945">
    <property type="entry name" value="Mitotic_Regulator"/>
</dbReference>
<dbReference type="EMBL" id="KN275959">
    <property type="protein sequence ID" value="EEH46483.2"/>
    <property type="molecule type" value="Genomic_DNA"/>
</dbReference>